<dbReference type="GO" id="GO:0005737">
    <property type="term" value="C:cytoplasm"/>
    <property type="evidence" value="ECO:0007669"/>
    <property type="project" value="InterPro"/>
</dbReference>
<feature type="domain" description="Class II Histidinyl-tRNA synthetase (HisRS)-like catalytic core" evidence="4">
    <location>
        <begin position="324"/>
        <end position="407"/>
    </location>
</feature>
<dbReference type="PIRSF" id="PIRSF001549">
    <property type="entry name" value="His-tRNA_synth"/>
    <property type="match status" value="1"/>
</dbReference>
<feature type="binding site" evidence="2">
    <location>
        <position position="141"/>
    </location>
    <ligand>
        <name>L-histidine</name>
        <dbReference type="ChEBI" id="CHEBI:57595"/>
    </ligand>
</feature>
<dbReference type="InterPro" id="IPR045864">
    <property type="entry name" value="aa-tRNA-synth_II/BPL/LPL"/>
</dbReference>
<dbReference type="NCBIfam" id="NF008951">
    <property type="entry name" value="PRK12295.1-4"/>
    <property type="match status" value="1"/>
</dbReference>
<feature type="binding site" evidence="2">
    <location>
        <position position="145"/>
    </location>
    <ligand>
        <name>L-histidine</name>
        <dbReference type="ChEBI" id="CHEBI:57595"/>
    </ligand>
</feature>
<reference evidence="5 6" key="1">
    <citation type="submission" date="2020-01" db="EMBL/GenBank/DDBJ databases">
        <title>Jiella pacifica sp. nov.</title>
        <authorList>
            <person name="Xue Z."/>
            <person name="Zhu S."/>
            <person name="Chen J."/>
            <person name="Yang J."/>
        </authorList>
    </citation>
    <scope>NUCLEOTIDE SEQUENCE [LARGE SCALE GENOMIC DNA]</scope>
    <source>
        <strain evidence="5 6">40Bstr34</strain>
    </source>
</reference>
<dbReference type="Pfam" id="PF13393">
    <property type="entry name" value="tRNA-synt_His"/>
    <property type="match status" value="2"/>
</dbReference>
<dbReference type="PANTHER" id="PTHR43707:SF1">
    <property type="entry name" value="HISTIDINE--TRNA LIGASE, MITOCHONDRIAL-RELATED"/>
    <property type="match status" value="1"/>
</dbReference>
<feature type="region of interest" description="Disordered" evidence="3">
    <location>
        <begin position="1"/>
        <end position="38"/>
    </location>
</feature>
<dbReference type="GO" id="GO:0016757">
    <property type="term" value="F:glycosyltransferase activity"/>
    <property type="evidence" value="ECO:0007669"/>
    <property type="project" value="UniProtKB-KW"/>
</dbReference>
<dbReference type="AlphaFoldDB" id="A0A6N9T3T5"/>
<feature type="binding site" evidence="2">
    <location>
        <begin position="102"/>
        <end position="104"/>
    </location>
    <ligand>
        <name>L-histidine</name>
        <dbReference type="ChEBI" id="CHEBI:57595"/>
    </ligand>
</feature>
<feature type="binding site" evidence="2">
    <location>
        <position position="130"/>
    </location>
    <ligand>
        <name>L-histidine</name>
        <dbReference type="ChEBI" id="CHEBI:57595"/>
    </ligand>
</feature>
<keyword evidence="1" id="KW-0028">Amino-acid biosynthesis</keyword>
<proteinExistence type="predicted"/>
<dbReference type="GO" id="GO:0006427">
    <property type="term" value="P:histidyl-tRNA aminoacylation"/>
    <property type="evidence" value="ECO:0007669"/>
    <property type="project" value="TreeGrafter"/>
</dbReference>
<dbReference type="InterPro" id="IPR041715">
    <property type="entry name" value="HisRS-like_core"/>
</dbReference>
<feature type="domain" description="Class II Histidinyl-tRNA synthetase (HisRS)-like catalytic core" evidence="4">
    <location>
        <begin position="47"/>
        <end position="208"/>
    </location>
</feature>
<evidence type="ECO:0000259" key="4">
    <source>
        <dbReference type="Pfam" id="PF13393"/>
    </source>
</evidence>
<evidence type="ECO:0000256" key="3">
    <source>
        <dbReference type="SAM" id="MobiDB-lite"/>
    </source>
</evidence>
<dbReference type="SUPFAM" id="SSF55681">
    <property type="entry name" value="Class II aaRS and biotin synthetases"/>
    <property type="match status" value="1"/>
</dbReference>
<evidence type="ECO:0000313" key="5">
    <source>
        <dbReference type="EMBL" id="NDW06034.1"/>
    </source>
</evidence>
<dbReference type="GO" id="GO:0004821">
    <property type="term" value="F:histidine-tRNA ligase activity"/>
    <property type="evidence" value="ECO:0007669"/>
    <property type="project" value="TreeGrafter"/>
</dbReference>
<protein>
    <submittedName>
        <fullName evidence="5">ATP phosphoribosyltransferase regulatory subunit</fullName>
    </submittedName>
</protein>
<evidence type="ECO:0000256" key="2">
    <source>
        <dbReference type="PIRSR" id="PIRSR001549-1"/>
    </source>
</evidence>
<feature type="binding site" evidence="2">
    <location>
        <position position="355"/>
    </location>
    <ligand>
        <name>L-histidine</name>
        <dbReference type="ChEBI" id="CHEBI:57595"/>
    </ligand>
</feature>
<keyword evidence="5" id="KW-0328">Glycosyltransferase</keyword>
<keyword evidence="5" id="KW-0808">Transferase</keyword>
<dbReference type="GO" id="GO:0000105">
    <property type="term" value="P:L-histidine biosynthetic process"/>
    <property type="evidence" value="ECO:0007669"/>
    <property type="project" value="UniProtKB-KW"/>
</dbReference>
<gene>
    <name evidence="5" type="ORF">GTK09_16560</name>
</gene>
<dbReference type="EMBL" id="JAAAMG010000014">
    <property type="protein sequence ID" value="NDW06034.1"/>
    <property type="molecule type" value="Genomic_DNA"/>
</dbReference>
<name>A0A6N9T3T5_9HYPH</name>
<evidence type="ECO:0000256" key="1">
    <source>
        <dbReference type="ARBA" id="ARBA00023102"/>
    </source>
</evidence>
<keyword evidence="1" id="KW-0368">Histidine biosynthesis</keyword>
<dbReference type="PANTHER" id="PTHR43707">
    <property type="entry name" value="HISTIDYL-TRNA SYNTHETASE"/>
    <property type="match status" value="1"/>
</dbReference>
<dbReference type="Gene3D" id="3.30.930.10">
    <property type="entry name" value="Bira Bifunctional Protein, Domain 2"/>
    <property type="match status" value="1"/>
</dbReference>
<comment type="caution">
    <text evidence="5">The sequence shown here is derived from an EMBL/GenBank/DDBJ whole genome shotgun (WGS) entry which is preliminary data.</text>
</comment>
<accession>A0A6N9T3T5</accession>
<dbReference type="Proteomes" id="UP000469011">
    <property type="component" value="Unassembled WGS sequence"/>
</dbReference>
<feature type="binding site" evidence="2">
    <location>
        <begin position="359"/>
        <end position="360"/>
    </location>
    <ligand>
        <name>L-histidine</name>
        <dbReference type="ChEBI" id="CHEBI:57595"/>
    </ligand>
</feature>
<sequence length="417" mass="44658">MAGSPGRPGDGRLRSCQSGSDDRRGPRHPRPPVRQGLNLVPASDKTIGEALDQLFATRGAAPAETAIILPAEPYLDAAGEALRRRIFLTRGEGGENLCLRPDFTIPVCMRHIAEGADLPRRYSYRGLVFRQRADGPAEFVQAGIEDLGEDNRAMADARAVADALASLETCGIALDGLDVILGDQGLFEAVLRALGLPEGWQRRLIRTFGHDGQLRAALESLSKGPESALEGLAPELLDLARDREEGALTRLIRGRMEEAGLPPHSGRSPGEIAARLIEKVAVAEARLGEGPLQLLENFLAVACPLDEAGERLAEVMGTAGLDLGRAMTAFETRNLALRAANVDLARVTYRAAFGRPIDYYTGLVFEARDKGAEDPLVGGGRYDRLMTILGAGTPIPAVGFSLWIDRIEKVSDCGISA</sequence>
<evidence type="ECO:0000313" key="6">
    <source>
        <dbReference type="Proteomes" id="UP000469011"/>
    </source>
</evidence>
<keyword evidence="6" id="KW-1185">Reference proteome</keyword>
<organism evidence="5 6">
    <name type="scientific">Jiella pacifica</name>
    <dbReference type="NCBI Taxonomy" id="2696469"/>
    <lineage>
        <taxon>Bacteria</taxon>
        <taxon>Pseudomonadati</taxon>
        <taxon>Pseudomonadota</taxon>
        <taxon>Alphaproteobacteria</taxon>
        <taxon>Hyphomicrobiales</taxon>
        <taxon>Aurantimonadaceae</taxon>
        <taxon>Jiella</taxon>
    </lineage>
</organism>
<dbReference type="InterPro" id="IPR004516">
    <property type="entry name" value="HisRS/HisZ"/>
</dbReference>